<name>A0A0V1L9N9_9BILA</name>
<keyword evidence="1" id="KW-0732">Signal</keyword>
<evidence type="ECO:0000256" key="1">
    <source>
        <dbReference type="SAM" id="SignalP"/>
    </source>
</evidence>
<dbReference type="EMBL" id="JYDW01000099">
    <property type="protein sequence ID" value="KRZ56193.1"/>
    <property type="molecule type" value="Genomic_DNA"/>
</dbReference>
<gene>
    <name evidence="2" type="ORF">T02_7212</name>
</gene>
<evidence type="ECO:0000313" key="2">
    <source>
        <dbReference type="EMBL" id="KRZ56193.1"/>
    </source>
</evidence>
<accession>A0A0V1L9N9</accession>
<keyword evidence="3" id="KW-1185">Reference proteome</keyword>
<sequence length="247" mass="28840">MPTMLAALVCLFARLFKQQRKSSVCLLDGDSHLRSVKAWRVGVDCQLRTHRRFELQCTVGNFPTLVSFSNRKLNRCIDTKYVSQCVASNCSPFHRAKRQFQIQNNPNQHLKDDEWLAGSTFLLHLFSTMNRCIKEELYYYFSNDTNLQRRDKICCIARQNVKFVDLGLERKCFHALLIVAFFDRCHKRHQLFRVLFQLFNLQQLFRQQTSTGLMEKFSLNNNNNNIKLFTTSCILANVVNVNSCHGG</sequence>
<protein>
    <recommendedName>
        <fullName evidence="4">Secreted protein</fullName>
    </recommendedName>
</protein>
<dbReference type="AlphaFoldDB" id="A0A0V1L9N9"/>
<feature type="chain" id="PRO_5006881654" description="Secreted protein" evidence="1">
    <location>
        <begin position="19"/>
        <end position="247"/>
    </location>
</feature>
<organism evidence="2 3">
    <name type="scientific">Trichinella nativa</name>
    <dbReference type="NCBI Taxonomy" id="6335"/>
    <lineage>
        <taxon>Eukaryota</taxon>
        <taxon>Metazoa</taxon>
        <taxon>Ecdysozoa</taxon>
        <taxon>Nematoda</taxon>
        <taxon>Enoplea</taxon>
        <taxon>Dorylaimia</taxon>
        <taxon>Trichinellida</taxon>
        <taxon>Trichinellidae</taxon>
        <taxon>Trichinella</taxon>
    </lineage>
</organism>
<proteinExistence type="predicted"/>
<reference evidence="2 3" key="1">
    <citation type="submission" date="2015-05" db="EMBL/GenBank/DDBJ databases">
        <title>Evolution of Trichinella species and genotypes.</title>
        <authorList>
            <person name="Korhonen P.K."/>
            <person name="Edoardo P."/>
            <person name="Giuseppe L.R."/>
            <person name="Gasser R.B."/>
        </authorList>
    </citation>
    <scope>NUCLEOTIDE SEQUENCE [LARGE SCALE GENOMIC DNA]</scope>
    <source>
        <strain evidence="2">ISS10</strain>
    </source>
</reference>
<feature type="signal peptide" evidence="1">
    <location>
        <begin position="1"/>
        <end position="18"/>
    </location>
</feature>
<evidence type="ECO:0008006" key="4">
    <source>
        <dbReference type="Google" id="ProtNLM"/>
    </source>
</evidence>
<dbReference type="OrthoDB" id="19690at2759"/>
<dbReference type="Proteomes" id="UP000054721">
    <property type="component" value="Unassembled WGS sequence"/>
</dbReference>
<comment type="caution">
    <text evidence="2">The sequence shown here is derived from an EMBL/GenBank/DDBJ whole genome shotgun (WGS) entry which is preliminary data.</text>
</comment>
<evidence type="ECO:0000313" key="3">
    <source>
        <dbReference type="Proteomes" id="UP000054721"/>
    </source>
</evidence>